<dbReference type="GO" id="GO:0003677">
    <property type="term" value="F:DNA binding"/>
    <property type="evidence" value="ECO:0007669"/>
    <property type="project" value="TreeGrafter"/>
</dbReference>
<dbReference type="GO" id="GO:0016251">
    <property type="term" value="F:RNA polymerase II general transcription initiation factor activity"/>
    <property type="evidence" value="ECO:0007669"/>
    <property type="project" value="TreeGrafter"/>
</dbReference>
<dbReference type="CDD" id="cd08045">
    <property type="entry name" value="HFD_TAF4"/>
    <property type="match status" value="1"/>
</dbReference>
<sequence>MVNQVYLLPKSGITNNVLPSAPSVMQVRSLAVGQTVLQPNGVLATTPVMPRVVTSQSGSSTKLVGFFNQLLELSKNVSASTHSSVATLIQALVNGELDASSFSAQLRSNLKSANPGMDLAPFIKDNIDLLRRDLANGVCRLPNIQPPPKDIFTGVPTAVPVSIVTTLPTVGLQPRPNAAVSTTLVSSTVPVGPRITLPTNTTPRIVGTLMSSVSSPVIPTSPVTVPTPRTQPPLLAPAPPRTCITSVVNFDAASSSNTGVVTSQSGSSTKLVGFFNQLLELSKNVSASTHSSVATLIQALVNGELDASSFSAQLRSNLKSANPGMDLAPFIKDNIDLLRRDLANGVCRLPNIQPPPKDIFTGVPTAVPVSIVTTLPTVGLQPRPNAAVSTTLVSSTVPVGPRITLPTNTTPRIVGTLMSSVSSPVIPTSPVTVPTPRTQPPLLAPAPPRTCITSVVNFDAASSSNTGTKYRLAQSFSGVSSSTSVVSNATAATVVSTRFTSTINGTRPNYQNLRPIIASSTSTALGINLASIKSVAGVSASVPPVIRAKSGYANTYSPGILPAVHNKVGSNVLSLNGSTVLIEGVDRKQNDLSFLSDDIRHPAMSPTRDNPFFPSEKVKEILETHGIKTLTEESIACLAHGLQIFIKNILSKLRIVVSHRLDRLGEDSRLVQIDHTREQLRFLQKLDEHDRMRQSELEKDLILKAAKSRSRNEDPHQMQMREMARRIASEDYEREKQHQANLTALHAIGPQRKRRLDTLDEMGNSISTDILGASLPTRDGVTNLVSALPAATANRLSIVSASRLGLVTSGPNLTQFNLEALPANSNSLVSGVGGTGDNMPNTSGFSLALSLRAHRATLRDMQVILSRTPRLRRTRTYYRTYWRSQP</sequence>
<dbReference type="PROSITE" id="PS51119">
    <property type="entry name" value="TAFH"/>
    <property type="match status" value="2"/>
</dbReference>
<dbReference type="Gene3D" id="1.20.120.1110">
    <property type="entry name" value="TAFH/NHR1 domain"/>
    <property type="match status" value="2"/>
</dbReference>
<evidence type="ECO:0000256" key="2">
    <source>
        <dbReference type="ARBA" id="ARBA00006178"/>
    </source>
</evidence>
<feature type="domain" description="TAFH" evidence="6">
    <location>
        <begin position="57"/>
        <end position="153"/>
    </location>
</feature>
<dbReference type="AlphaFoldDB" id="A0A094ZL19"/>
<dbReference type="InterPro" id="IPR037249">
    <property type="entry name" value="TAFH/NHR1_dom_sf"/>
</dbReference>
<dbReference type="InterPro" id="IPR003894">
    <property type="entry name" value="TAFH_NHR1"/>
</dbReference>
<reference evidence="7" key="1">
    <citation type="journal article" date="2012" name="Nat. Genet.">
        <title>Whole-genome sequence of Schistosoma haematobium.</title>
        <authorList>
            <person name="Young N.D."/>
            <person name="Jex A.R."/>
            <person name="Li B."/>
            <person name="Liu S."/>
            <person name="Yang L."/>
            <person name="Xiong Z."/>
            <person name="Li Y."/>
            <person name="Cantacessi C."/>
            <person name="Hall R.S."/>
            <person name="Xu X."/>
            <person name="Chen F."/>
            <person name="Wu X."/>
            <person name="Zerlotini A."/>
            <person name="Oliveira G."/>
            <person name="Hofmann A."/>
            <person name="Zhang G."/>
            <person name="Fang X."/>
            <person name="Kang Y."/>
            <person name="Campbell B.E."/>
            <person name="Loukas A."/>
            <person name="Ranganathan S."/>
            <person name="Rollinson D."/>
            <person name="Rinaldi G."/>
            <person name="Brindley P.J."/>
            <person name="Yang H."/>
            <person name="Wang J."/>
            <person name="Wang J."/>
            <person name="Gasser R.B."/>
        </authorList>
    </citation>
    <scope>NUCLEOTIDE SEQUENCE [LARGE SCALE GENOMIC DNA]</scope>
</reference>
<evidence type="ECO:0000256" key="3">
    <source>
        <dbReference type="ARBA" id="ARBA00023015"/>
    </source>
</evidence>
<accession>A0A094ZL19</accession>
<evidence type="ECO:0000259" key="6">
    <source>
        <dbReference type="PROSITE" id="PS51119"/>
    </source>
</evidence>
<evidence type="ECO:0000313" key="7">
    <source>
        <dbReference type="EMBL" id="KGB35345.1"/>
    </source>
</evidence>
<keyword evidence="3" id="KW-0805">Transcription regulation</keyword>
<keyword evidence="4" id="KW-0804">Transcription</keyword>
<dbReference type="InterPro" id="IPR045144">
    <property type="entry name" value="TAF4"/>
</dbReference>
<dbReference type="InterPro" id="IPR007900">
    <property type="entry name" value="TAF4_C"/>
</dbReference>
<name>A0A094ZL19_SCHHA</name>
<dbReference type="GO" id="GO:0006367">
    <property type="term" value="P:transcription initiation at RNA polymerase II promoter"/>
    <property type="evidence" value="ECO:0007669"/>
    <property type="project" value="TreeGrafter"/>
</dbReference>
<comment type="subcellular location">
    <subcellularLocation>
        <location evidence="1">Nucleus</location>
    </subcellularLocation>
</comment>
<evidence type="ECO:0000256" key="4">
    <source>
        <dbReference type="ARBA" id="ARBA00023163"/>
    </source>
</evidence>
<evidence type="ECO:0000256" key="5">
    <source>
        <dbReference type="ARBA" id="ARBA00023242"/>
    </source>
</evidence>
<protein>
    <submittedName>
        <fullName evidence="7">Transcription initiation factor TFIID subunit 4</fullName>
    </submittedName>
</protein>
<proteinExistence type="inferred from homology"/>
<gene>
    <name evidence="7" type="ORF">MS3_03589</name>
</gene>
<dbReference type="Pfam" id="PF07531">
    <property type="entry name" value="TAFH"/>
    <property type="match status" value="2"/>
</dbReference>
<dbReference type="PANTHER" id="PTHR15138:SF14">
    <property type="entry name" value="TRANSCRIPTION INITIATION FACTOR TFIID SUBUNIT 4"/>
    <property type="match status" value="1"/>
</dbReference>
<feature type="domain" description="TAFH" evidence="6">
    <location>
        <begin position="265"/>
        <end position="361"/>
    </location>
</feature>
<dbReference type="STRING" id="6185.A0A094ZL19"/>
<dbReference type="PANTHER" id="PTHR15138">
    <property type="entry name" value="TRANSCRIPTION INITIATION FACTOR TFIID SUBUNIT 4"/>
    <property type="match status" value="1"/>
</dbReference>
<keyword evidence="5" id="KW-0539">Nucleus</keyword>
<evidence type="ECO:0000256" key="1">
    <source>
        <dbReference type="ARBA" id="ARBA00004123"/>
    </source>
</evidence>
<keyword evidence="7" id="KW-0648">Protein biosynthesis</keyword>
<comment type="similarity">
    <text evidence="2">Belongs to the TAF4 family.</text>
</comment>
<keyword evidence="7" id="KW-0396">Initiation factor</keyword>
<dbReference type="GO" id="GO:0005669">
    <property type="term" value="C:transcription factor TFIID complex"/>
    <property type="evidence" value="ECO:0007669"/>
    <property type="project" value="InterPro"/>
</dbReference>
<dbReference type="EMBL" id="KL250677">
    <property type="protein sequence ID" value="KGB35345.1"/>
    <property type="molecule type" value="Genomic_DNA"/>
</dbReference>
<dbReference type="SMART" id="SM00549">
    <property type="entry name" value="TAFH"/>
    <property type="match status" value="2"/>
</dbReference>
<dbReference type="GO" id="GO:0003743">
    <property type="term" value="F:translation initiation factor activity"/>
    <property type="evidence" value="ECO:0007669"/>
    <property type="project" value="UniProtKB-KW"/>
</dbReference>
<dbReference type="Pfam" id="PF05236">
    <property type="entry name" value="TAF4"/>
    <property type="match status" value="1"/>
</dbReference>
<dbReference type="SUPFAM" id="SSF158553">
    <property type="entry name" value="TAFH domain-like"/>
    <property type="match status" value="2"/>
</dbReference>
<organism evidence="7">
    <name type="scientific">Schistosoma haematobium</name>
    <name type="common">Blood fluke</name>
    <dbReference type="NCBI Taxonomy" id="6185"/>
    <lineage>
        <taxon>Eukaryota</taxon>
        <taxon>Metazoa</taxon>
        <taxon>Spiralia</taxon>
        <taxon>Lophotrochozoa</taxon>
        <taxon>Platyhelminthes</taxon>
        <taxon>Trematoda</taxon>
        <taxon>Digenea</taxon>
        <taxon>Strigeidida</taxon>
        <taxon>Schistosomatoidea</taxon>
        <taxon>Schistosomatidae</taxon>
        <taxon>Schistosoma</taxon>
    </lineage>
</organism>